<comment type="caution">
    <text evidence="1">The sequence shown here is derived from an EMBL/GenBank/DDBJ whole genome shotgun (WGS) entry which is preliminary data.</text>
</comment>
<dbReference type="AlphaFoldDB" id="A0AA88DLU4"/>
<proteinExistence type="predicted"/>
<protein>
    <submittedName>
        <fullName evidence="1">Uncharacterized protein</fullName>
    </submittedName>
</protein>
<dbReference type="Proteomes" id="UP001187192">
    <property type="component" value="Unassembled WGS sequence"/>
</dbReference>
<sequence length="47" mass="5184">MVRSLVEQANFLAHIHPQLQANGQAIYLALIHPQLQANGQAIFLAHP</sequence>
<organism evidence="1 2">
    <name type="scientific">Ficus carica</name>
    <name type="common">Common fig</name>
    <dbReference type="NCBI Taxonomy" id="3494"/>
    <lineage>
        <taxon>Eukaryota</taxon>
        <taxon>Viridiplantae</taxon>
        <taxon>Streptophyta</taxon>
        <taxon>Embryophyta</taxon>
        <taxon>Tracheophyta</taxon>
        <taxon>Spermatophyta</taxon>
        <taxon>Magnoliopsida</taxon>
        <taxon>eudicotyledons</taxon>
        <taxon>Gunneridae</taxon>
        <taxon>Pentapetalae</taxon>
        <taxon>rosids</taxon>
        <taxon>fabids</taxon>
        <taxon>Rosales</taxon>
        <taxon>Moraceae</taxon>
        <taxon>Ficeae</taxon>
        <taxon>Ficus</taxon>
    </lineage>
</organism>
<gene>
    <name evidence="1" type="ORF">TIFTF001_026770</name>
</gene>
<evidence type="ECO:0000313" key="2">
    <source>
        <dbReference type="Proteomes" id="UP001187192"/>
    </source>
</evidence>
<dbReference type="EMBL" id="BTGU01000071">
    <property type="protein sequence ID" value="GMN57660.1"/>
    <property type="molecule type" value="Genomic_DNA"/>
</dbReference>
<accession>A0AA88DLU4</accession>
<reference evidence="1" key="1">
    <citation type="submission" date="2023-07" db="EMBL/GenBank/DDBJ databases">
        <title>draft genome sequence of fig (Ficus carica).</title>
        <authorList>
            <person name="Takahashi T."/>
            <person name="Nishimura K."/>
        </authorList>
    </citation>
    <scope>NUCLEOTIDE SEQUENCE</scope>
</reference>
<name>A0AA88DLU4_FICCA</name>
<evidence type="ECO:0000313" key="1">
    <source>
        <dbReference type="EMBL" id="GMN57660.1"/>
    </source>
</evidence>
<keyword evidence="2" id="KW-1185">Reference proteome</keyword>